<dbReference type="AlphaFoldDB" id="A0AAW0MEK4"/>
<dbReference type="Pfam" id="PF03552">
    <property type="entry name" value="Cellulose_synt"/>
    <property type="match status" value="1"/>
</dbReference>
<reference evidence="9" key="3">
    <citation type="submission" date="2023-07" db="EMBL/GenBank/DDBJ databases">
        <title>An improved reference 1 genome and first organelle genomes of Quercus suber.</title>
        <authorList>
            <consortium name="Genosuber Consortium"/>
            <person name="Usie A."/>
            <person name="Serra O."/>
            <person name="Barros P."/>
        </authorList>
    </citation>
    <scope>NUCLEOTIDE SEQUENCE</scope>
    <source>
        <strain evidence="9">HL8</strain>
        <tissue evidence="9">Leaves</tissue>
    </source>
</reference>
<gene>
    <name evidence="9" type="primary">CSLG1_5</name>
    <name evidence="9" type="ORF">CFP56_024359</name>
</gene>
<keyword evidence="6" id="KW-0472">Membrane</keyword>
<name>A0AAW0MEK4_QUESU</name>
<evidence type="ECO:0000256" key="4">
    <source>
        <dbReference type="ARBA" id="ARBA00022692"/>
    </source>
</evidence>
<keyword evidence="3" id="KW-0808">Transferase</keyword>
<dbReference type="GO" id="GO:0030244">
    <property type="term" value="P:cellulose biosynthetic process"/>
    <property type="evidence" value="ECO:0007669"/>
    <property type="project" value="InterPro"/>
</dbReference>
<dbReference type="GO" id="GO:0016760">
    <property type="term" value="F:cellulose synthase (UDP-forming) activity"/>
    <property type="evidence" value="ECO:0007669"/>
    <property type="project" value="InterPro"/>
</dbReference>
<dbReference type="GO" id="GO:0012505">
    <property type="term" value="C:endomembrane system"/>
    <property type="evidence" value="ECO:0007669"/>
    <property type="project" value="UniProtKB-SubCell"/>
</dbReference>
<evidence type="ECO:0000256" key="6">
    <source>
        <dbReference type="ARBA" id="ARBA00023136"/>
    </source>
</evidence>
<evidence type="ECO:0000256" key="1">
    <source>
        <dbReference type="ARBA" id="ARBA00004308"/>
    </source>
</evidence>
<sequence>MEPPTMVINTVLSVMSYSCPREKLSVYLSDDGGSKLTFYALIGLRSVASDAIVIDG</sequence>
<feature type="binding site" evidence="8">
    <location>
        <position position="31"/>
    </location>
    <ligand>
        <name>UDP-alpha-D-glucose</name>
        <dbReference type="ChEBI" id="CHEBI:58885"/>
    </ligand>
</feature>
<proteinExistence type="predicted"/>
<accession>A0AAW0MEK4</accession>
<dbReference type="InterPro" id="IPR005150">
    <property type="entry name" value="Cellulose_synth"/>
</dbReference>
<feature type="binding site" evidence="8">
    <location>
        <position position="2"/>
    </location>
    <ligand>
        <name>UDP-alpha-D-glucose</name>
        <dbReference type="ChEBI" id="CHEBI:58885"/>
    </ligand>
</feature>
<dbReference type="GO" id="GO:0016020">
    <property type="term" value="C:membrane"/>
    <property type="evidence" value="ECO:0007669"/>
    <property type="project" value="InterPro"/>
</dbReference>
<protein>
    <submittedName>
        <fullName evidence="9">Cellulose synthase-like protein g1</fullName>
    </submittedName>
</protein>
<dbReference type="PANTHER" id="PTHR13301">
    <property type="entry name" value="X-BOX TRANSCRIPTION FACTOR-RELATED"/>
    <property type="match status" value="1"/>
</dbReference>
<comment type="caution">
    <text evidence="9">The sequence shown here is derived from an EMBL/GenBank/DDBJ whole genome shotgun (WGS) entry which is preliminary data.</text>
</comment>
<evidence type="ECO:0000256" key="7">
    <source>
        <dbReference type="ARBA" id="ARBA00023316"/>
    </source>
</evidence>
<comment type="subcellular location">
    <subcellularLocation>
        <location evidence="1">Endomembrane system</location>
    </subcellularLocation>
</comment>
<dbReference type="GO" id="GO:0071555">
    <property type="term" value="P:cell wall organization"/>
    <property type="evidence" value="ECO:0007669"/>
    <property type="project" value="UniProtKB-KW"/>
</dbReference>
<keyword evidence="4" id="KW-0812">Transmembrane</keyword>
<reference evidence="9" key="1">
    <citation type="submission" date="2017-12" db="EMBL/GenBank/DDBJ databases">
        <authorList>
            <person name="Barbosa P."/>
            <person name="Usie A."/>
            <person name="Ramos A.M."/>
        </authorList>
    </citation>
    <scope>NUCLEOTIDE SEQUENCE</scope>
    <source>
        <strain evidence="9">HL8</strain>
        <tissue evidence="9">Leaves</tissue>
    </source>
</reference>
<evidence type="ECO:0000256" key="2">
    <source>
        <dbReference type="ARBA" id="ARBA00022676"/>
    </source>
</evidence>
<evidence type="ECO:0000313" key="9">
    <source>
        <dbReference type="EMBL" id="KAK7861057.1"/>
    </source>
</evidence>
<dbReference type="EMBL" id="PKMF04000003">
    <property type="protein sequence ID" value="KAK7861057.1"/>
    <property type="molecule type" value="Genomic_DNA"/>
</dbReference>
<keyword evidence="5" id="KW-1133">Transmembrane helix</keyword>
<reference evidence="9" key="2">
    <citation type="journal article" date="2018" name="Sci. Data">
        <title>The draft genome sequence of cork oak.</title>
        <authorList>
            <person name="Ramos A.M."/>
            <person name="Usie A."/>
            <person name="Barbosa P."/>
            <person name="Barros P.M."/>
            <person name="Capote T."/>
            <person name="Chaves I."/>
            <person name="Simoes F."/>
            <person name="Abreu I."/>
            <person name="Carrasquinho I."/>
            <person name="Faro C."/>
            <person name="Guimaraes J.B."/>
            <person name="Mendonca D."/>
            <person name="Nobrega F."/>
            <person name="Rodrigues L."/>
            <person name="Saibo N.J.M."/>
            <person name="Varela M.C."/>
            <person name="Egas C."/>
            <person name="Matos J."/>
            <person name="Miguel C.M."/>
            <person name="Oliveira M.M."/>
            <person name="Ricardo C.P."/>
            <person name="Goncalves S."/>
        </authorList>
    </citation>
    <scope>NUCLEOTIDE SEQUENCE [LARGE SCALE GENOMIC DNA]</scope>
    <source>
        <strain evidence="9">HL8</strain>
    </source>
</reference>
<keyword evidence="7" id="KW-0961">Cell wall biogenesis/degradation</keyword>
<evidence type="ECO:0000256" key="5">
    <source>
        <dbReference type="ARBA" id="ARBA00022989"/>
    </source>
</evidence>
<organism evidence="9">
    <name type="scientific">Quercus suber</name>
    <name type="common">Cork oak</name>
    <dbReference type="NCBI Taxonomy" id="58331"/>
    <lineage>
        <taxon>Eukaryota</taxon>
        <taxon>Viridiplantae</taxon>
        <taxon>Streptophyta</taxon>
        <taxon>Embryophyta</taxon>
        <taxon>Tracheophyta</taxon>
        <taxon>Spermatophyta</taxon>
        <taxon>Magnoliopsida</taxon>
        <taxon>eudicotyledons</taxon>
        <taxon>Gunneridae</taxon>
        <taxon>Pentapetalae</taxon>
        <taxon>rosids</taxon>
        <taxon>fabids</taxon>
        <taxon>Fagales</taxon>
        <taxon>Fagaceae</taxon>
        <taxon>Quercus</taxon>
    </lineage>
</organism>
<evidence type="ECO:0000256" key="3">
    <source>
        <dbReference type="ARBA" id="ARBA00022679"/>
    </source>
</evidence>
<keyword evidence="2" id="KW-0328">Glycosyltransferase</keyword>
<evidence type="ECO:0000256" key="8">
    <source>
        <dbReference type="PIRSR" id="PIRSR605150-2"/>
    </source>
</evidence>